<feature type="transmembrane region" description="Helical" evidence="1">
    <location>
        <begin position="19"/>
        <end position="37"/>
    </location>
</feature>
<feature type="transmembrane region" description="Helical" evidence="1">
    <location>
        <begin position="52"/>
        <end position="69"/>
    </location>
</feature>
<evidence type="ECO:0000256" key="1">
    <source>
        <dbReference type="SAM" id="Phobius"/>
    </source>
</evidence>
<gene>
    <name evidence="2" type="primary">nnrS</name>
    <name evidence="2" type="ORF">USDA257_c38980</name>
</gene>
<feature type="transmembrane region" description="Helical" evidence="1">
    <location>
        <begin position="226"/>
        <end position="243"/>
    </location>
</feature>
<protein>
    <submittedName>
        <fullName evidence="2">NnrS dehydrogenase NnrS</fullName>
    </submittedName>
</protein>
<sequence>MTTAVPLWKCLWEAPYRPLFLLAGLWALIVPIVWLLPDETSPERISWHSRELLFGMAGAAAGGYLLTALPAWTKRGPVPPVVSVVATCLWCAARVAAALPEHLPPAAAAIGASAYFVFLTAVLASGVVSSKSWSRSWAPLGTAVLAISALLLVANRPIPPNATPLLFMLLIVLIGGRAVPAFTRRWLDRIGAGQFFFDRPHLSWLSVSGIFAAIYLDGAGHHTSSGILLLFSAALLLLQMKGWQSLRTCRYPALFMLHVAFGWTPTALVLGGLSAIIPEQVPPAAATHALTMGAMGTMIAAFMMRSAMVRNGESLVINWTMACAFALISLSALLRVGGCWWSNVQFNPVAGAVICWMAGWAFFISAYFPALKRPVPRPVLSAAIATRSSLAAVTSKPLEVDIRGGPFVQANCVKQTPQGRKP</sequence>
<evidence type="ECO:0000313" key="2">
    <source>
        <dbReference type="EMBL" id="AFL52443.1"/>
    </source>
</evidence>
<dbReference type="PATRIC" id="fig|1185652.3.peg.4048"/>
<dbReference type="STRING" id="1185652.USDA257_c38980"/>
<organism evidence="2 3">
    <name type="scientific">Sinorhizobium fredii (strain USDA 257)</name>
    <dbReference type="NCBI Taxonomy" id="1185652"/>
    <lineage>
        <taxon>Bacteria</taxon>
        <taxon>Pseudomonadati</taxon>
        <taxon>Pseudomonadota</taxon>
        <taxon>Alphaproteobacteria</taxon>
        <taxon>Hyphomicrobiales</taxon>
        <taxon>Rhizobiaceae</taxon>
        <taxon>Sinorhizobium/Ensifer group</taxon>
        <taxon>Sinorhizobium</taxon>
    </lineage>
</organism>
<feature type="transmembrane region" description="Helical" evidence="1">
    <location>
        <begin position="283"/>
        <end position="304"/>
    </location>
</feature>
<evidence type="ECO:0000313" key="3">
    <source>
        <dbReference type="Proteomes" id="UP000006180"/>
    </source>
</evidence>
<keyword evidence="1" id="KW-0472">Membrane</keyword>
<feature type="transmembrane region" description="Helical" evidence="1">
    <location>
        <begin position="349"/>
        <end position="368"/>
    </location>
</feature>
<feature type="transmembrane region" description="Helical" evidence="1">
    <location>
        <begin position="106"/>
        <end position="128"/>
    </location>
</feature>
<feature type="transmembrane region" description="Helical" evidence="1">
    <location>
        <begin position="202"/>
        <end position="220"/>
    </location>
</feature>
<feature type="transmembrane region" description="Helical" evidence="1">
    <location>
        <begin position="255"/>
        <end position="277"/>
    </location>
</feature>
<name>I3X987_SINF2</name>
<dbReference type="RefSeq" id="WP_014764578.1">
    <property type="nucleotide sequence ID" value="NC_018000.1"/>
</dbReference>
<dbReference type="AlphaFoldDB" id="I3X987"/>
<feature type="transmembrane region" description="Helical" evidence="1">
    <location>
        <begin position="140"/>
        <end position="158"/>
    </location>
</feature>
<dbReference type="InterPro" id="IPR010266">
    <property type="entry name" value="NnrS"/>
</dbReference>
<feature type="transmembrane region" description="Helical" evidence="1">
    <location>
        <begin position="316"/>
        <end position="337"/>
    </location>
</feature>
<dbReference type="Pfam" id="PF05940">
    <property type="entry name" value="NnrS"/>
    <property type="match status" value="1"/>
</dbReference>
<proteinExistence type="predicted"/>
<dbReference type="eggNOG" id="COG3213">
    <property type="taxonomic scope" value="Bacteria"/>
</dbReference>
<dbReference type="KEGG" id="sfd:USDA257_c38980"/>
<dbReference type="Proteomes" id="UP000006180">
    <property type="component" value="Chromosome"/>
</dbReference>
<keyword evidence="1" id="KW-1133">Transmembrane helix</keyword>
<dbReference type="HOGENOM" id="CLU_041785_2_0_5"/>
<feature type="transmembrane region" description="Helical" evidence="1">
    <location>
        <begin position="164"/>
        <end position="182"/>
    </location>
</feature>
<keyword evidence="1" id="KW-0812">Transmembrane</keyword>
<accession>I3X987</accession>
<dbReference type="EMBL" id="CP003563">
    <property type="protein sequence ID" value="AFL52443.1"/>
    <property type="molecule type" value="Genomic_DNA"/>
</dbReference>
<reference evidence="2 3" key="1">
    <citation type="journal article" date="2012" name="J. Bacteriol.">
        <title>Complete genome sequence of the broad-host-range strain Sinorhizobium fredii USDA257.</title>
        <authorList>
            <person name="Schuldes J."/>
            <person name="Rodriguez Orbegoso M."/>
            <person name="Schmeisser C."/>
            <person name="Krishnan H.B."/>
            <person name="Daniel R."/>
            <person name="Streit W.R."/>
        </authorList>
    </citation>
    <scope>NUCLEOTIDE SEQUENCE [LARGE SCALE GENOMIC DNA]</scope>
    <source>
        <strain evidence="2 3">USDA 257</strain>
    </source>
</reference>
<feature type="transmembrane region" description="Helical" evidence="1">
    <location>
        <begin position="81"/>
        <end position="100"/>
    </location>
</feature>